<organism evidence="1 2">
    <name type="scientific">Candidatus Collierbacteria bacterium GW2011_GWE1_46_18</name>
    <dbReference type="NCBI Taxonomy" id="1618399"/>
    <lineage>
        <taxon>Bacteria</taxon>
        <taxon>Candidatus Collieribacteriota</taxon>
    </lineage>
</organism>
<proteinExistence type="predicted"/>
<protein>
    <submittedName>
        <fullName evidence="1">Uncharacterized protein</fullName>
    </submittedName>
</protein>
<name>A0A0G1P9Q2_9BACT</name>
<dbReference type="AlphaFoldDB" id="A0A0G1P9Q2"/>
<dbReference type="EMBL" id="LCMC01000015">
    <property type="protein sequence ID" value="KKU29569.1"/>
    <property type="molecule type" value="Genomic_DNA"/>
</dbReference>
<dbReference type="Proteomes" id="UP000034510">
    <property type="component" value="Unassembled WGS sequence"/>
</dbReference>
<evidence type="ECO:0000313" key="2">
    <source>
        <dbReference type="Proteomes" id="UP000034510"/>
    </source>
</evidence>
<gene>
    <name evidence="1" type="ORF">UX41_C0015G0003</name>
</gene>
<reference evidence="1" key="1">
    <citation type="journal article" date="2015" name="Nature">
        <title>rRNA introns, odd ribosomes, and small enigmatic genomes across a large radiation of phyla.</title>
        <authorList>
            <person name="Brown C.T."/>
            <person name="Hug L.A."/>
            <person name="Thomas B.C."/>
            <person name="Sharon I."/>
            <person name="Castelle C.J."/>
            <person name="Singh A."/>
            <person name="Wilkins M.J."/>
            <person name="Williams K.H."/>
            <person name="Banfield J.F."/>
        </authorList>
    </citation>
    <scope>NUCLEOTIDE SEQUENCE [LARGE SCALE GENOMIC DNA]</scope>
</reference>
<sequence>MFRVDWLGYGNHMSPEFVNEGRQNLPYSSSRTFSPESPEGAVFFETVVVG</sequence>
<evidence type="ECO:0000313" key="1">
    <source>
        <dbReference type="EMBL" id="KKU29569.1"/>
    </source>
</evidence>
<comment type="caution">
    <text evidence="1">The sequence shown here is derived from an EMBL/GenBank/DDBJ whole genome shotgun (WGS) entry which is preliminary data.</text>
</comment>
<accession>A0A0G1P9Q2</accession>